<evidence type="ECO:0000256" key="1">
    <source>
        <dbReference type="ARBA" id="ARBA00004651"/>
    </source>
</evidence>
<organism evidence="11 12">
    <name type="scientific">Salinarimonas soli</name>
    <dbReference type="NCBI Taxonomy" id="1638099"/>
    <lineage>
        <taxon>Bacteria</taxon>
        <taxon>Pseudomonadati</taxon>
        <taxon>Pseudomonadota</taxon>
        <taxon>Alphaproteobacteria</taxon>
        <taxon>Hyphomicrobiales</taxon>
        <taxon>Salinarimonadaceae</taxon>
        <taxon>Salinarimonas</taxon>
    </lineage>
</organism>
<feature type="transmembrane region" description="Helical" evidence="8">
    <location>
        <begin position="125"/>
        <end position="146"/>
    </location>
</feature>
<comment type="similarity">
    <text evidence="2">Belongs to the MscS (TC 1.A.23) family.</text>
</comment>
<dbReference type="SUPFAM" id="SSF82861">
    <property type="entry name" value="Mechanosensitive channel protein MscS (YggB), transmembrane region"/>
    <property type="match status" value="1"/>
</dbReference>
<dbReference type="OrthoDB" id="9799209at2"/>
<keyword evidence="5 8" id="KW-1133">Transmembrane helix</keyword>
<protein>
    <submittedName>
        <fullName evidence="11">Mechanosensitive ion channel</fullName>
    </submittedName>
</protein>
<evidence type="ECO:0000256" key="7">
    <source>
        <dbReference type="SAM" id="MobiDB-lite"/>
    </source>
</evidence>
<evidence type="ECO:0000256" key="4">
    <source>
        <dbReference type="ARBA" id="ARBA00022692"/>
    </source>
</evidence>
<feature type="transmembrane region" description="Helical" evidence="8">
    <location>
        <begin position="239"/>
        <end position="262"/>
    </location>
</feature>
<dbReference type="EMBL" id="VUOA01000019">
    <property type="protein sequence ID" value="KAA2237329.1"/>
    <property type="molecule type" value="Genomic_DNA"/>
</dbReference>
<evidence type="ECO:0000313" key="11">
    <source>
        <dbReference type="EMBL" id="KAA2237329.1"/>
    </source>
</evidence>
<feature type="domain" description="Mechanosensitive ion channel MscS" evidence="9">
    <location>
        <begin position="250"/>
        <end position="315"/>
    </location>
</feature>
<evidence type="ECO:0000259" key="9">
    <source>
        <dbReference type="Pfam" id="PF00924"/>
    </source>
</evidence>
<evidence type="ECO:0000256" key="3">
    <source>
        <dbReference type="ARBA" id="ARBA00022475"/>
    </source>
</evidence>
<reference evidence="11 12" key="1">
    <citation type="submission" date="2019-09" db="EMBL/GenBank/DDBJ databases">
        <title>Salinarimonas rosea gen. nov., sp. nov., a new member of the a-2 subgroup of the Proteobacteria.</title>
        <authorList>
            <person name="Liu J."/>
        </authorList>
    </citation>
    <scope>NUCLEOTIDE SEQUENCE [LARGE SCALE GENOMIC DNA]</scope>
    <source>
        <strain evidence="11 12">BN140002</strain>
    </source>
</reference>
<feature type="transmembrane region" description="Helical" evidence="8">
    <location>
        <begin position="94"/>
        <end position="113"/>
    </location>
</feature>
<keyword evidence="12" id="KW-1185">Reference proteome</keyword>
<dbReference type="InterPro" id="IPR011014">
    <property type="entry name" value="MscS_channel_TM-2"/>
</dbReference>
<keyword evidence="6 8" id="KW-0472">Membrane</keyword>
<evidence type="ECO:0000256" key="2">
    <source>
        <dbReference type="ARBA" id="ARBA00008017"/>
    </source>
</evidence>
<feature type="domain" description="Mechanosensitive ion channel MscS C-terminal" evidence="10">
    <location>
        <begin position="324"/>
        <end position="407"/>
    </location>
</feature>
<dbReference type="RefSeq" id="WP_149817032.1">
    <property type="nucleotide sequence ID" value="NZ_VUOA01000019.1"/>
</dbReference>
<feature type="region of interest" description="Disordered" evidence="7">
    <location>
        <begin position="423"/>
        <end position="446"/>
    </location>
</feature>
<proteinExistence type="inferred from homology"/>
<gene>
    <name evidence="11" type="ORF">F0L46_10030</name>
</gene>
<feature type="transmembrane region" description="Helical" evidence="8">
    <location>
        <begin position="166"/>
        <end position="187"/>
    </location>
</feature>
<dbReference type="Gene3D" id="2.30.30.60">
    <property type="match status" value="1"/>
</dbReference>
<dbReference type="Proteomes" id="UP000323142">
    <property type="component" value="Unassembled WGS sequence"/>
</dbReference>
<dbReference type="PANTHER" id="PTHR30347">
    <property type="entry name" value="POTASSIUM CHANNEL RELATED"/>
    <property type="match status" value="1"/>
</dbReference>
<dbReference type="InterPro" id="IPR049278">
    <property type="entry name" value="MS_channel_C"/>
</dbReference>
<feature type="transmembrane region" description="Helical" evidence="8">
    <location>
        <begin position="20"/>
        <end position="41"/>
    </location>
</feature>
<evidence type="ECO:0000313" key="12">
    <source>
        <dbReference type="Proteomes" id="UP000323142"/>
    </source>
</evidence>
<dbReference type="SUPFAM" id="SSF50182">
    <property type="entry name" value="Sm-like ribonucleoproteins"/>
    <property type="match status" value="1"/>
</dbReference>
<evidence type="ECO:0000256" key="8">
    <source>
        <dbReference type="SAM" id="Phobius"/>
    </source>
</evidence>
<dbReference type="InterPro" id="IPR010920">
    <property type="entry name" value="LSM_dom_sf"/>
</dbReference>
<feature type="transmembrane region" description="Helical" evidence="8">
    <location>
        <begin position="208"/>
        <end position="227"/>
    </location>
</feature>
<comment type="subcellular location">
    <subcellularLocation>
        <location evidence="1">Cell membrane</location>
        <topology evidence="1">Multi-pass membrane protein</topology>
    </subcellularLocation>
</comment>
<evidence type="ECO:0000256" key="6">
    <source>
        <dbReference type="ARBA" id="ARBA00023136"/>
    </source>
</evidence>
<keyword evidence="4 8" id="KW-0812">Transmembrane</keyword>
<feature type="transmembrane region" description="Helical" evidence="8">
    <location>
        <begin position="61"/>
        <end position="82"/>
    </location>
</feature>
<evidence type="ECO:0000259" key="10">
    <source>
        <dbReference type="Pfam" id="PF21082"/>
    </source>
</evidence>
<dbReference type="InterPro" id="IPR006685">
    <property type="entry name" value="MscS_channel_2nd"/>
</dbReference>
<dbReference type="GO" id="GO:0008381">
    <property type="term" value="F:mechanosensitive monoatomic ion channel activity"/>
    <property type="evidence" value="ECO:0007669"/>
    <property type="project" value="UniProtKB-ARBA"/>
</dbReference>
<dbReference type="InterPro" id="IPR023408">
    <property type="entry name" value="MscS_beta-dom_sf"/>
</dbReference>
<dbReference type="Pfam" id="PF00924">
    <property type="entry name" value="MS_channel_2nd"/>
    <property type="match status" value="1"/>
</dbReference>
<dbReference type="Gene3D" id="3.30.70.100">
    <property type="match status" value="1"/>
</dbReference>
<dbReference type="InterPro" id="IPR052702">
    <property type="entry name" value="MscS-like_channel"/>
</dbReference>
<name>A0A5B2VG69_9HYPH</name>
<keyword evidence="3" id="KW-1003">Cell membrane</keyword>
<dbReference type="PROSITE" id="PS51257">
    <property type="entry name" value="PROKAR_LIPOPROTEIN"/>
    <property type="match status" value="1"/>
</dbReference>
<reference evidence="11 12" key="2">
    <citation type="submission" date="2019-09" db="EMBL/GenBank/DDBJ databases">
        <authorList>
            <person name="Jin C."/>
        </authorList>
    </citation>
    <scope>NUCLEOTIDE SEQUENCE [LARGE SCALE GENOMIC DNA]</scope>
    <source>
        <strain evidence="11 12">BN140002</strain>
    </source>
</reference>
<dbReference type="SUPFAM" id="SSF82689">
    <property type="entry name" value="Mechanosensitive channel protein MscS (YggB), C-terminal domain"/>
    <property type="match status" value="1"/>
</dbReference>
<dbReference type="GO" id="GO:0005886">
    <property type="term" value="C:plasma membrane"/>
    <property type="evidence" value="ECO:0007669"/>
    <property type="project" value="UniProtKB-SubCell"/>
</dbReference>
<evidence type="ECO:0000256" key="5">
    <source>
        <dbReference type="ARBA" id="ARBA00022989"/>
    </source>
</evidence>
<comment type="caution">
    <text evidence="11">The sequence shown here is derived from an EMBL/GenBank/DDBJ whole genome shotgun (WGS) entry which is preliminary data.</text>
</comment>
<dbReference type="PANTHER" id="PTHR30347:SF1">
    <property type="entry name" value="MECHANOSENSITIVE CHANNEL MSCK"/>
    <property type="match status" value="1"/>
</dbReference>
<dbReference type="AlphaFoldDB" id="A0A5B2VG69"/>
<sequence length="446" mass="48073">MEQIGERLADVAAAVGRPWALVQLAVVAGCVGLGFALNALIEPALEARVRRIRRWPRMLRVLAVVLRRMRWILAAALLWAAYVAIRETTWPSRSTIVGLAAMLVSAWVLIAIASRVIRNRTLGQIVAVAGWILATLAVLGLLRPAADLLGAYGLTLGATRISVLSLLEGIALLGVLLWLASFVGDLVEGWLGSSPDITPSFQVLFGKLAKVALFTAAVLFTLSAAGIDLTTLTVFSGAIGLGLGFGLQKVISNLVSGMIILADRSIKPGDVIQLGETFGWIQSLRARFVSVVTRDGRKYLIPNEDLITKQVINWSYTEELVRLDVTFRVAYDCNPHAIRRIAVEAAERVGRVEAEPGPLCHLQAFGEYSLEFVLRFWIRDPAAGLTNVRGAVLLALWDAFQANGVEIPLPQREVFVHRAGPLRAGSTAPGTDGAADGRTASQGRPE</sequence>
<dbReference type="InterPro" id="IPR011066">
    <property type="entry name" value="MscS_channel_C_sf"/>
</dbReference>
<dbReference type="Gene3D" id="1.10.287.1260">
    <property type="match status" value="1"/>
</dbReference>
<accession>A0A5B2VG69</accession>
<dbReference type="Pfam" id="PF21082">
    <property type="entry name" value="MS_channel_3rd"/>
    <property type="match status" value="1"/>
</dbReference>